<dbReference type="GO" id="GO:0008887">
    <property type="term" value="F:glycerate kinase activity"/>
    <property type="evidence" value="ECO:0007669"/>
    <property type="project" value="InterPro"/>
</dbReference>
<reference evidence="5" key="2">
    <citation type="submission" date="2010-04" db="EMBL/GenBank/DDBJ databases">
        <title>Genome sequence of Salinibacter ruber M8.</title>
        <authorList>
            <consortium name="Genoscope"/>
        </authorList>
    </citation>
    <scope>NUCLEOTIDE SEQUENCE [LARGE SCALE GENOMIC DNA]</scope>
    <source>
        <strain evidence="5">M8</strain>
    </source>
</reference>
<dbReference type="InterPro" id="IPR025286">
    <property type="entry name" value="MOFRL_assoc_dom"/>
</dbReference>
<evidence type="ECO:0000313" key="5">
    <source>
        <dbReference type="Proteomes" id="UP000000933"/>
    </source>
</evidence>
<dbReference type="Proteomes" id="UP000000933">
    <property type="component" value="Chromosome"/>
</dbReference>
<dbReference type="InterPro" id="IPR037035">
    <property type="entry name" value="GK-like_C_sf"/>
</dbReference>
<dbReference type="EC" id="1.1.1.81" evidence="4"/>
<feature type="region of interest" description="Disordered" evidence="1">
    <location>
        <begin position="1"/>
        <end position="55"/>
    </location>
</feature>
<proteinExistence type="predicted"/>
<dbReference type="SUPFAM" id="SSF82544">
    <property type="entry name" value="GckA/TtuD-like"/>
    <property type="match status" value="1"/>
</dbReference>
<dbReference type="InterPro" id="IPR039760">
    <property type="entry name" value="MOFRL_protein"/>
</dbReference>
<dbReference type="Gene3D" id="3.40.50.10180">
    <property type="entry name" value="Glycerate kinase, MOFRL-like N-terminal domain"/>
    <property type="match status" value="1"/>
</dbReference>
<dbReference type="Pfam" id="PF05161">
    <property type="entry name" value="MOFRL"/>
    <property type="match status" value="1"/>
</dbReference>
<accession>D5H9G4</accession>
<organism evidence="4 5">
    <name type="scientific">Salinibacter ruber (strain M8)</name>
    <dbReference type="NCBI Taxonomy" id="761659"/>
    <lineage>
        <taxon>Bacteria</taxon>
        <taxon>Pseudomonadati</taxon>
        <taxon>Rhodothermota</taxon>
        <taxon>Rhodothermia</taxon>
        <taxon>Rhodothermales</taxon>
        <taxon>Salinibacteraceae</taxon>
        <taxon>Salinibacter</taxon>
    </lineage>
</organism>
<gene>
    <name evidence="4" type="primary">ttuD</name>
    <name evidence="4" type="ordered locus">SRM_01748</name>
</gene>
<name>D5H9G4_SALRM</name>
<dbReference type="PANTHER" id="PTHR12227">
    <property type="entry name" value="GLYCERATE KINASE"/>
    <property type="match status" value="1"/>
</dbReference>
<dbReference type="InterPro" id="IPR038614">
    <property type="entry name" value="GK_N_sf"/>
</dbReference>
<dbReference type="GO" id="GO:0016618">
    <property type="term" value="F:hydroxypyruvate reductase [NAD(P)H] activity"/>
    <property type="evidence" value="ECO:0007669"/>
    <property type="project" value="UniProtKB-EC"/>
</dbReference>
<dbReference type="InterPro" id="IPR007835">
    <property type="entry name" value="MOFRL"/>
</dbReference>
<evidence type="ECO:0000259" key="2">
    <source>
        <dbReference type="Pfam" id="PF05161"/>
    </source>
</evidence>
<dbReference type="PANTHER" id="PTHR12227:SF0">
    <property type="entry name" value="GLYCERATE KINASE"/>
    <property type="match status" value="1"/>
</dbReference>
<evidence type="ECO:0000259" key="3">
    <source>
        <dbReference type="Pfam" id="PF13660"/>
    </source>
</evidence>
<dbReference type="AlphaFoldDB" id="D5H9G4"/>
<protein>
    <submittedName>
        <fullName evidence="4">Hydroxypyruvate reductase</fullName>
        <ecNumber evidence="4">1.1.1.81</ecNumber>
    </submittedName>
</protein>
<evidence type="ECO:0000313" key="4">
    <source>
        <dbReference type="EMBL" id="CBH24669.1"/>
    </source>
</evidence>
<keyword evidence="4" id="KW-0560">Oxidoreductase</keyword>
<dbReference type="Gene3D" id="3.40.1480.10">
    <property type="entry name" value="MOFRL domain"/>
    <property type="match status" value="1"/>
</dbReference>
<feature type="domain" description="MOFRL-associated" evidence="3">
    <location>
        <begin position="62"/>
        <end position="298"/>
    </location>
</feature>
<dbReference type="GO" id="GO:0005737">
    <property type="term" value="C:cytoplasm"/>
    <property type="evidence" value="ECO:0007669"/>
    <property type="project" value="TreeGrafter"/>
</dbReference>
<evidence type="ECO:0000256" key="1">
    <source>
        <dbReference type="SAM" id="MobiDB-lite"/>
    </source>
</evidence>
<feature type="domain" description="MOFRL" evidence="2">
    <location>
        <begin position="378"/>
        <end position="483"/>
    </location>
</feature>
<dbReference type="KEGG" id="srm:SRM_01748"/>
<dbReference type="PATRIC" id="fig|761659.10.peg.1903"/>
<dbReference type="HOGENOM" id="CLU_032279_1_1_10"/>
<reference evidence="4 5" key="1">
    <citation type="journal article" date="2010" name="ISME J.">
        <title>Fine-scale evolution: genomic, phenotypic and ecological differentiation in two coexisting Salinibacter ruber strains.</title>
        <authorList>
            <person name="Pena A."/>
            <person name="Teeling H."/>
            <person name="Huerta-Cepas J."/>
            <person name="Santos F."/>
            <person name="Yarza P."/>
            <person name="Brito-Echeverria J."/>
            <person name="Lucio M."/>
            <person name="Schmitt-Kopplin P."/>
            <person name="Meseguer I."/>
            <person name="Schenowitz C."/>
            <person name="Dossat C."/>
            <person name="Barbe V."/>
            <person name="Dopazo J."/>
            <person name="Rossello-Mora R."/>
            <person name="Schuler M."/>
            <person name="Glockner F.O."/>
            <person name="Amann R."/>
            <person name="Gabaldon T."/>
            <person name="Anton J."/>
        </authorList>
    </citation>
    <scope>NUCLEOTIDE SEQUENCE [LARGE SCALE GENOMIC DNA]</scope>
    <source>
        <strain evidence="4 5">M8</strain>
    </source>
</reference>
<dbReference type="EMBL" id="FP565814">
    <property type="protein sequence ID" value="CBH24669.1"/>
    <property type="molecule type" value="Genomic_DNA"/>
</dbReference>
<sequence length="496" mass="52324">MRDVVRIEPWNGPQPTADFSPPGPVRDTSRRQRRVRNRDLPPQSEQSTVSTPDLLDTTAADAKAIFRAAVRRVQADRLLNSTDPDAWAPRPLGQYDGIRVVGLGKAAMAMMGTVEQVLGDAMTDGYAIVPEGYPEHLPASCPAPTMGAVVEGGHPLPTETGVRGARRIVEQAEAAGADELLLVLVSGGGTALGTLPADGMALADLKRTYHLLLRSGVNIQQMNAVRKHLTQMGGGQLARAAAPADVGSLIVSDVVGNDMSVIASGLTVPDPTTYEDAMRVLYTRDLWTEVSGPVRTRLSTGARGRRPETPGPEADCFERTSNTLVGTNRTALAAAREAAEARGYAVRQGAEGVEGEARSVGKAHVQAMLQAAPDSPTCWLWGGETTVTVTGDGKGGRNQEVALGAALAMEDASRPTVLLSGGTDGIDGPTDAAGAWATPMTTEKARAVDCDPKDHLRQNDAYPFFDAIDHLLRPGPTHTNVMDVHVGLSLPEDPQP</sequence>
<dbReference type="Pfam" id="PF13660">
    <property type="entry name" value="DUF4147"/>
    <property type="match status" value="1"/>
</dbReference>